<dbReference type="InterPro" id="IPR010730">
    <property type="entry name" value="HET"/>
</dbReference>
<proteinExistence type="predicted"/>
<feature type="non-terminal residue" evidence="2">
    <location>
        <position position="1"/>
    </location>
</feature>
<keyword evidence="3" id="KW-1185">Reference proteome</keyword>
<feature type="domain" description="Heterokaryon incompatibility" evidence="1">
    <location>
        <begin position="2"/>
        <end position="154"/>
    </location>
</feature>
<evidence type="ECO:0000313" key="2">
    <source>
        <dbReference type="EMBL" id="KAJ3053242.1"/>
    </source>
</evidence>
<dbReference type="InterPro" id="IPR052895">
    <property type="entry name" value="HetReg/Transcr_Mod"/>
</dbReference>
<dbReference type="PANTHER" id="PTHR24148">
    <property type="entry name" value="ANKYRIN REPEAT DOMAIN-CONTAINING PROTEIN 39 HOMOLOG-RELATED"/>
    <property type="match status" value="1"/>
</dbReference>
<reference evidence="2" key="1">
    <citation type="submission" date="2020-05" db="EMBL/GenBank/DDBJ databases">
        <title>Phylogenomic resolution of chytrid fungi.</title>
        <authorList>
            <person name="Stajich J.E."/>
            <person name="Amses K."/>
            <person name="Simmons R."/>
            <person name="Seto K."/>
            <person name="Myers J."/>
            <person name="Bonds A."/>
            <person name="Quandt C.A."/>
            <person name="Barry K."/>
            <person name="Liu P."/>
            <person name="Grigoriev I."/>
            <person name="Longcore J.E."/>
            <person name="James T.Y."/>
        </authorList>
    </citation>
    <scope>NUCLEOTIDE SEQUENCE</scope>
    <source>
        <strain evidence="2">JEL0318</strain>
    </source>
</reference>
<protein>
    <recommendedName>
        <fullName evidence="1">Heterokaryon incompatibility domain-containing protein</fullName>
    </recommendedName>
</protein>
<dbReference type="Proteomes" id="UP001212841">
    <property type="component" value="Unassembled WGS sequence"/>
</dbReference>
<accession>A0AAD5X726</accession>
<sequence>TYAVVSHVWGKPGSPDGSLVNMTEDSEVPASILFNKEMRKKFESLWALEEDVWFDACSIDQQSSDAIVTAIECMEDIYRDSKAMLVLVTPSDFDALIQFRDECEHWKQRRNEHNALEQWDDLEQWKVQSRVVGFEMVGKMRATAWLSRIWTLQELILGGDNARVIDYEHHREAAFEEIRSALKWWTDRIYVTSADGDDGDTMGEWLGASATIGEVRPNPSATVFDAITILGCGRRVLNLRDIFYGSNGLLHWPHLHHLAALSEGGVSDFLTCIAIKYLGPSPWGYRTADGPFQQQLPLLGLDRNEDGWRVVANGPEFFRDVTVNEAVAWWVEEYLPLWLCCLEELFILCDQK</sequence>
<dbReference type="AlphaFoldDB" id="A0AAD5X726"/>
<evidence type="ECO:0000259" key="1">
    <source>
        <dbReference type="Pfam" id="PF06985"/>
    </source>
</evidence>
<gene>
    <name evidence="2" type="ORF">HK097_004719</name>
</gene>
<dbReference type="PANTHER" id="PTHR24148:SF64">
    <property type="entry name" value="HETEROKARYON INCOMPATIBILITY DOMAIN-CONTAINING PROTEIN"/>
    <property type="match status" value="1"/>
</dbReference>
<evidence type="ECO:0000313" key="3">
    <source>
        <dbReference type="Proteomes" id="UP001212841"/>
    </source>
</evidence>
<organism evidence="2 3">
    <name type="scientific">Rhizophlyctis rosea</name>
    <dbReference type="NCBI Taxonomy" id="64517"/>
    <lineage>
        <taxon>Eukaryota</taxon>
        <taxon>Fungi</taxon>
        <taxon>Fungi incertae sedis</taxon>
        <taxon>Chytridiomycota</taxon>
        <taxon>Chytridiomycota incertae sedis</taxon>
        <taxon>Chytridiomycetes</taxon>
        <taxon>Rhizophlyctidales</taxon>
        <taxon>Rhizophlyctidaceae</taxon>
        <taxon>Rhizophlyctis</taxon>
    </lineage>
</organism>
<dbReference type="Pfam" id="PF06985">
    <property type="entry name" value="HET"/>
    <property type="match status" value="1"/>
</dbReference>
<comment type="caution">
    <text evidence="2">The sequence shown here is derived from an EMBL/GenBank/DDBJ whole genome shotgun (WGS) entry which is preliminary data.</text>
</comment>
<name>A0AAD5X726_9FUNG</name>
<dbReference type="EMBL" id="JADGJD010000224">
    <property type="protein sequence ID" value="KAJ3053242.1"/>
    <property type="molecule type" value="Genomic_DNA"/>
</dbReference>